<dbReference type="PATRIC" id="fig|1641812.3.peg.1608"/>
<dbReference type="AlphaFoldDB" id="A0A0F6RKZ1"/>
<protein>
    <submittedName>
        <fullName evidence="1">Uncharacterized protein</fullName>
    </submittedName>
</protein>
<sequence>MIDFWERTMPIDGSRRVRSLMQVLLQSDRFWGTHHAH</sequence>
<reference evidence="1 2" key="1">
    <citation type="journal article" date="2015" name="Genome Announc.">
        <title>Complete Genome Sequence of Microcystis aeruginosa NIES-2549, a Bloom-Forming Cyanobacterium from Lake Kasumigaura, Japan.</title>
        <authorList>
            <person name="Yamaguchi H."/>
            <person name="Suzuki S."/>
            <person name="Tanabe Y."/>
            <person name="Osana Y."/>
            <person name="Shimura Y."/>
            <person name="Ishida K."/>
            <person name="Kawachi M."/>
        </authorList>
    </citation>
    <scope>NUCLEOTIDE SEQUENCE [LARGE SCALE GENOMIC DNA]</scope>
    <source>
        <strain evidence="1 2">NIES-2549</strain>
    </source>
</reference>
<organism evidence="1 2">
    <name type="scientific">Microcystis aeruginosa NIES-2549</name>
    <dbReference type="NCBI Taxonomy" id="1641812"/>
    <lineage>
        <taxon>Bacteria</taxon>
        <taxon>Bacillati</taxon>
        <taxon>Cyanobacteriota</taxon>
        <taxon>Cyanophyceae</taxon>
        <taxon>Oscillatoriophycideae</taxon>
        <taxon>Chroococcales</taxon>
        <taxon>Microcystaceae</taxon>
        <taxon>Microcystis</taxon>
    </lineage>
</organism>
<dbReference type="EMBL" id="CP011304">
    <property type="protein sequence ID" value="AKE63908.1"/>
    <property type="molecule type" value="Genomic_DNA"/>
</dbReference>
<evidence type="ECO:0000313" key="2">
    <source>
        <dbReference type="Proteomes" id="UP000034103"/>
    </source>
</evidence>
<name>A0A0F6RKZ1_MICAE</name>
<dbReference type="HOGENOM" id="CLU_3345925_0_0_3"/>
<accession>A0A0F6RKZ1</accession>
<gene>
    <name evidence="1" type="ORF">MYAER_1556</name>
</gene>
<dbReference type="Proteomes" id="UP000034103">
    <property type="component" value="Chromosome"/>
</dbReference>
<proteinExistence type="predicted"/>
<evidence type="ECO:0000313" key="1">
    <source>
        <dbReference type="EMBL" id="AKE63908.1"/>
    </source>
</evidence>